<dbReference type="OrthoDB" id="9814308at2"/>
<dbReference type="CDD" id="cd18879">
    <property type="entry name" value="NUDIX_Hydrolase"/>
    <property type="match status" value="1"/>
</dbReference>
<evidence type="ECO:0000313" key="4">
    <source>
        <dbReference type="EMBL" id="BAX96822.1"/>
    </source>
</evidence>
<feature type="domain" description="Nudix hydrolase" evidence="3">
    <location>
        <begin position="19"/>
        <end position="147"/>
    </location>
</feature>
<name>A0A1Z4EV47_9MYCO</name>
<protein>
    <submittedName>
        <fullName evidence="4">Putative MutT/NUDIX-family protein</fullName>
    </submittedName>
</protein>
<proteinExistence type="predicted"/>
<dbReference type="PANTHER" id="PTHR43046">
    <property type="entry name" value="GDP-MANNOSE MANNOSYL HYDROLASE"/>
    <property type="match status" value="1"/>
</dbReference>
<comment type="cofactor">
    <cofactor evidence="1">
        <name>Mg(2+)</name>
        <dbReference type="ChEBI" id="CHEBI:18420"/>
    </cofactor>
</comment>
<evidence type="ECO:0000256" key="2">
    <source>
        <dbReference type="ARBA" id="ARBA00022801"/>
    </source>
</evidence>
<dbReference type="InterPro" id="IPR000086">
    <property type="entry name" value="NUDIX_hydrolase_dom"/>
</dbReference>
<dbReference type="InterPro" id="IPR020084">
    <property type="entry name" value="NUDIX_hydrolase_CS"/>
</dbReference>
<keyword evidence="5" id="KW-1185">Reference proteome</keyword>
<dbReference type="PROSITE" id="PS51462">
    <property type="entry name" value="NUDIX"/>
    <property type="match status" value="1"/>
</dbReference>
<dbReference type="PROSITE" id="PS00893">
    <property type="entry name" value="NUDIX_BOX"/>
    <property type="match status" value="1"/>
</dbReference>
<dbReference type="PANTHER" id="PTHR43046:SF16">
    <property type="entry name" value="ADP-RIBOSE PYROPHOSPHATASE YJHB-RELATED"/>
    <property type="match status" value="1"/>
</dbReference>
<gene>
    <name evidence="4" type="ORF">MSTE_01497</name>
</gene>
<keyword evidence="2" id="KW-0378">Hydrolase</keyword>
<sequence length="161" mass="17818">MPVPEFVIELRRHIGHAPLWLPGVTAVVIRDEQVLLVKRADNGAWTAVTGIVDPGENPADCAIREVLEEAGVHAIPQRLVWVHVTRPMVHVNGDHAQYLDHVFRMDWVAGSPFPADGENDAAQWFDIAAMPDMTVDMRRRIELAAENASTATVFDITDPQG</sequence>
<dbReference type="Pfam" id="PF00293">
    <property type="entry name" value="NUDIX"/>
    <property type="match status" value="1"/>
</dbReference>
<dbReference type="Gene3D" id="3.90.79.10">
    <property type="entry name" value="Nucleoside Triphosphate Pyrophosphohydrolase"/>
    <property type="match status" value="1"/>
</dbReference>
<dbReference type="RefSeq" id="WP_096500115.1">
    <property type="nucleotide sequence ID" value="NZ_AP018165.1"/>
</dbReference>
<dbReference type="EMBL" id="AP018165">
    <property type="protein sequence ID" value="BAX96822.1"/>
    <property type="molecule type" value="Genomic_DNA"/>
</dbReference>
<evidence type="ECO:0000259" key="3">
    <source>
        <dbReference type="PROSITE" id="PS51462"/>
    </source>
</evidence>
<dbReference type="SUPFAM" id="SSF55811">
    <property type="entry name" value="Nudix"/>
    <property type="match status" value="1"/>
</dbReference>
<dbReference type="InterPro" id="IPR015797">
    <property type="entry name" value="NUDIX_hydrolase-like_dom_sf"/>
</dbReference>
<reference evidence="4 5" key="2">
    <citation type="journal article" date="2017" name="Int. J. Syst. Evol. Microbiol.">
        <title>Mycobacterium stephanolepidis sp. nov., a rapidly growing species related to Mycobacterium chelonae, isolated from marine teleost fish, Stephanolepis cirrhifer.</title>
        <authorList>
            <person name="Fukano H."/>
            <person name="Wada S."/>
            <person name="Kurata O."/>
            <person name="Katayama K."/>
            <person name="Fujiwara N."/>
            <person name="Hoshino Y."/>
        </authorList>
    </citation>
    <scope>NUCLEOTIDE SEQUENCE [LARGE SCALE GENOMIC DNA]</scope>
    <source>
        <strain evidence="4 5">NJB0901</strain>
    </source>
</reference>
<dbReference type="AlphaFoldDB" id="A0A1Z4EV47"/>
<organism evidence="4 5">
    <name type="scientific">[Mycobacterium] stephanolepidis</name>
    <dbReference type="NCBI Taxonomy" id="1520670"/>
    <lineage>
        <taxon>Bacteria</taxon>
        <taxon>Bacillati</taxon>
        <taxon>Actinomycetota</taxon>
        <taxon>Actinomycetes</taxon>
        <taxon>Mycobacteriales</taxon>
        <taxon>Mycobacteriaceae</taxon>
        <taxon>Mycobacteroides</taxon>
    </lineage>
</organism>
<dbReference type="GO" id="GO:0016787">
    <property type="term" value="F:hydrolase activity"/>
    <property type="evidence" value="ECO:0007669"/>
    <property type="project" value="UniProtKB-KW"/>
</dbReference>
<reference evidence="5" key="1">
    <citation type="journal article" date="2017" name="Genome Announc.">
        <title>Complete Genome Sequence of Mycobacterium stephanolepidis.</title>
        <authorList>
            <person name="Fukano H."/>
            <person name="Yoshida M."/>
            <person name="Katayama Y."/>
            <person name="Omatsu T."/>
            <person name="Mizutani T."/>
            <person name="Kurata O."/>
            <person name="Wada S."/>
            <person name="Hoshino Y."/>
        </authorList>
    </citation>
    <scope>NUCLEOTIDE SEQUENCE [LARGE SCALE GENOMIC DNA]</scope>
    <source>
        <strain evidence="5">NJB0901</strain>
    </source>
</reference>
<evidence type="ECO:0000313" key="5">
    <source>
        <dbReference type="Proteomes" id="UP000217954"/>
    </source>
</evidence>
<dbReference type="KEGG" id="mste:MSTE_01497"/>
<accession>A0A1Z4EV47</accession>
<evidence type="ECO:0000256" key="1">
    <source>
        <dbReference type="ARBA" id="ARBA00001946"/>
    </source>
</evidence>
<dbReference type="Proteomes" id="UP000217954">
    <property type="component" value="Chromosome"/>
</dbReference>